<organism evidence="4 5">
    <name type="scientific">Ophiocordyceps camponoti-rufipedis</name>
    <dbReference type="NCBI Taxonomy" id="2004952"/>
    <lineage>
        <taxon>Eukaryota</taxon>
        <taxon>Fungi</taxon>
        <taxon>Dikarya</taxon>
        <taxon>Ascomycota</taxon>
        <taxon>Pezizomycotina</taxon>
        <taxon>Sordariomycetes</taxon>
        <taxon>Hypocreomycetidae</taxon>
        <taxon>Hypocreales</taxon>
        <taxon>Ophiocordycipitaceae</taxon>
        <taxon>Ophiocordyceps</taxon>
    </lineage>
</organism>
<comment type="caution">
    <text evidence="4">The sequence shown here is derived from an EMBL/GenBank/DDBJ whole genome shotgun (WGS) entry which is preliminary data.</text>
</comment>
<dbReference type="InterPro" id="IPR050266">
    <property type="entry name" value="AB_hydrolase_sf"/>
</dbReference>
<dbReference type="PRINTS" id="PR00111">
    <property type="entry name" value="ABHYDROLASE"/>
</dbReference>
<protein>
    <recommendedName>
        <fullName evidence="3">Serine aminopeptidase S33 domain-containing protein</fullName>
    </recommendedName>
</protein>
<evidence type="ECO:0000256" key="2">
    <source>
        <dbReference type="SAM" id="SignalP"/>
    </source>
</evidence>
<dbReference type="GO" id="GO:0016020">
    <property type="term" value="C:membrane"/>
    <property type="evidence" value="ECO:0007669"/>
    <property type="project" value="TreeGrafter"/>
</dbReference>
<evidence type="ECO:0000313" key="4">
    <source>
        <dbReference type="EMBL" id="PHH76095.1"/>
    </source>
</evidence>
<dbReference type="PANTHER" id="PTHR43798:SF33">
    <property type="entry name" value="HYDROLASE, PUTATIVE (AFU_ORTHOLOGUE AFUA_2G14860)-RELATED"/>
    <property type="match status" value="1"/>
</dbReference>
<keyword evidence="1" id="KW-0472">Membrane</keyword>
<feature type="transmembrane region" description="Helical" evidence="1">
    <location>
        <begin position="205"/>
        <end position="229"/>
    </location>
</feature>
<keyword evidence="5" id="KW-1185">Reference proteome</keyword>
<dbReference type="PANTHER" id="PTHR43798">
    <property type="entry name" value="MONOACYLGLYCEROL LIPASE"/>
    <property type="match status" value="1"/>
</dbReference>
<evidence type="ECO:0000313" key="5">
    <source>
        <dbReference type="Proteomes" id="UP000226431"/>
    </source>
</evidence>
<accession>A0A2C5Z2P0</accession>
<dbReference type="InterPro" id="IPR029058">
    <property type="entry name" value="AB_hydrolase_fold"/>
</dbReference>
<feature type="chain" id="PRO_5013310627" description="Serine aminopeptidase S33 domain-containing protein" evidence="2">
    <location>
        <begin position="18"/>
        <end position="406"/>
    </location>
</feature>
<dbReference type="EMBL" id="NJES01000180">
    <property type="protein sequence ID" value="PHH76095.1"/>
    <property type="molecule type" value="Genomic_DNA"/>
</dbReference>
<proteinExistence type="predicted"/>
<keyword evidence="1" id="KW-0812">Transmembrane</keyword>
<name>A0A2C5Z2P0_9HYPO</name>
<dbReference type="AlphaFoldDB" id="A0A2C5Z2P0"/>
<gene>
    <name evidence="4" type="ORF">CDD80_1825</name>
</gene>
<dbReference type="SUPFAM" id="SSF53474">
    <property type="entry name" value="alpha/beta-Hydrolases"/>
    <property type="match status" value="1"/>
</dbReference>
<evidence type="ECO:0000256" key="1">
    <source>
        <dbReference type="SAM" id="Phobius"/>
    </source>
</evidence>
<keyword evidence="2" id="KW-0732">Signal</keyword>
<keyword evidence="1" id="KW-1133">Transmembrane helix</keyword>
<evidence type="ECO:0000259" key="3">
    <source>
        <dbReference type="Pfam" id="PF12146"/>
    </source>
</evidence>
<feature type="transmembrane region" description="Helical" evidence="1">
    <location>
        <begin position="43"/>
        <end position="61"/>
    </location>
</feature>
<reference evidence="4 5" key="1">
    <citation type="submission" date="2017-06" db="EMBL/GenBank/DDBJ databases">
        <title>Ant-infecting Ophiocordyceps genomes reveal a high diversity of potential behavioral manipulation genes and a possible major role for enterotoxins.</title>
        <authorList>
            <person name="De Bekker C."/>
            <person name="Evans H.C."/>
            <person name="Brachmann A."/>
            <person name="Hughes D.P."/>
        </authorList>
    </citation>
    <scope>NUCLEOTIDE SEQUENCE [LARGE SCALE GENOMIC DNA]</scope>
    <source>
        <strain evidence="4 5">Map16</strain>
    </source>
</reference>
<dbReference type="OrthoDB" id="408373at2759"/>
<feature type="domain" description="Serine aminopeptidase S33" evidence="3">
    <location>
        <begin position="121"/>
        <end position="240"/>
    </location>
</feature>
<feature type="signal peptide" evidence="2">
    <location>
        <begin position="1"/>
        <end position="17"/>
    </location>
</feature>
<dbReference type="Proteomes" id="UP000226431">
    <property type="component" value="Unassembled WGS sequence"/>
</dbReference>
<dbReference type="STRING" id="2004952.A0A2C5Z2P0"/>
<feature type="transmembrane region" description="Helical" evidence="1">
    <location>
        <begin position="241"/>
        <end position="258"/>
    </location>
</feature>
<dbReference type="Pfam" id="PF12146">
    <property type="entry name" value="Hydrolase_4"/>
    <property type="match status" value="1"/>
</dbReference>
<dbReference type="Gene3D" id="3.40.50.1820">
    <property type="entry name" value="alpha/beta hydrolase"/>
    <property type="match status" value="1"/>
</dbReference>
<dbReference type="InterPro" id="IPR022742">
    <property type="entry name" value="Hydrolase_4"/>
</dbReference>
<dbReference type="InterPro" id="IPR000073">
    <property type="entry name" value="AB_hydrolase_1"/>
</dbReference>
<sequence length="406" mass="43898">MKLFIAAAFCFAGLSLAQPVHEDAVVAETKLRPLCHVWEMDRFSPATAFALVAVAASLLLLTSAARRRNQRVLPGPPRLLLGGEHKHQLVYQPDSLPGARDVDTPYGCVRVYEFGPDDGPKVLLVHGITTPCLPLAPLAHALVHRGCRVMLFDLFGRGFSDGVGDLPHDARLYVSQMLCVLASSPLPWTGQGAFRLIGYSMGGAIAIHFAIAFPHLVGSLVLLAPAGLIRFDAYTSVARRLALAGAVPEFLLAAYAAFRLRTPLSTRASASRPAVAVAAAEAEVSSLGSTRVPLEDSISDYVRWMIGHHPGFVPAFLSCMRDAPLNEQHEAWRRLATRPPRSTAVLLAEDDELISPAIYAREGLPLAGGPDRVVWKVLPGTHDFIMTHVGPILDELDSLWQMKKPA</sequence>